<protein>
    <submittedName>
        <fullName evidence="1">Uncharacterized protein</fullName>
    </submittedName>
</protein>
<keyword evidence="2" id="KW-1185">Reference proteome</keyword>
<reference evidence="1 2" key="1">
    <citation type="submission" date="2019-07" db="EMBL/GenBank/DDBJ databases">
        <title>Whole genome shotgun sequence of Segetibacter aerophilus NBRC 106135.</title>
        <authorList>
            <person name="Hosoyama A."/>
            <person name="Uohara A."/>
            <person name="Ohji S."/>
            <person name="Ichikawa N."/>
        </authorList>
    </citation>
    <scope>NUCLEOTIDE SEQUENCE [LARGE SCALE GENOMIC DNA]</scope>
    <source>
        <strain evidence="1 2">NBRC 106135</strain>
    </source>
</reference>
<dbReference type="Proteomes" id="UP000321513">
    <property type="component" value="Unassembled WGS sequence"/>
</dbReference>
<accession>A0A512B9X3</accession>
<dbReference type="AlphaFoldDB" id="A0A512B9X3"/>
<sequence length="74" mass="8248">MKETLLSLGWTCQPCNCPGAKGVDCAHPDHPRVMISIRSLGKNQNQFRIIKKSLVVDTGLEYQLDDKLISHGLQ</sequence>
<name>A0A512B9X3_9BACT</name>
<dbReference type="EMBL" id="BJYT01000004">
    <property type="protein sequence ID" value="GEO08752.1"/>
    <property type="molecule type" value="Genomic_DNA"/>
</dbReference>
<dbReference type="RefSeq" id="WP_147202818.1">
    <property type="nucleotide sequence ID" value="NZ_BJYT01000004.1"/>
</dbReference>
<evidence type="ECO:0000313" key="1">
    <source>
        <dbReference type="EMBL" id="GEO08752.1"/>
    </source>
</evidence>
<organism evidence="1 2">
    <name type="scientific">Segetibacter aerophilus</name>
    <dbReference type="NCBI Taxonomy" id="670293"/>
    <lineage>
        <taxon>Bacteria</taxon>
        <taxon>Pseudomonadati</taxon>
        <taxon>Bacteroidota</taxon>
        <taxon>Chitinophagia</taxon>
        <taxon>Chitinophagales</taxon>
        <taxon>Chitinophagaceae</taxon>
        <taxon>Segetibacter</taxon>
    </lineage>
</organism>
<proteinExistence type="predicted"/>
<evidence type="ECO:0000313" key="2">
    <source>
        <dbReference type="Proteomes" id="UP000321513"/>
    </source>
</evidence>
<gene>
    <name evidence="1" type="ORF">SAE01_12480</name>
</gene>
<comment type="caution">
    <text evidence="1">The sequence shown here is derived from an EMBL/GenBank/DDBJ whole genome shotgun (WGS) entry which is preliminary data.</text>
</comment>